<dbReference type="Proteomes" id="UP000532440">
    <property type="component" value="Unassembled WGS sequence"/>
</dbReference>
<keyword evidence="2" id="KW-0675">Receptor</keyword>
<gene>
    <name evidence="2" type="ORF">HNQ70_002089</name>
</gene>
<organism evidence="2 3">
    <name type="scientific">Quisquiliibacterium transsilvanicum</name>
    <dbReference type="NCBI Taxonomy" id="1549638"/>
    <lineage>
        <taxon>Bacteria</taxon>
        <taxon>Pseudomonadati</taxon>
        <taxon>Pseudomonadota</taxon>
        <taxon>Betaproteobacteria</taxon>
        <taxon>Burkholderiales</taxon>
        <taxon>Burkholderiaceae</taxon>
        <taxon>Quisquiliibacterium</taxon>
    </lineage>
</organism>
<dbReference type="PIRSF" id="PIRSF017082">
    <property type="entry name" value="YflP"/>
    <property type="match status" value="1"/>
</dbReference>
<dbReference type="InterPro" id="IPR042100">
    <property type="entry name" value="Bug_dom1"/>
</dbReference>
<name>A0A7W8HHF9_9BURK</name>
<evidence type="ECO:0000313" key="3">
    <source>
        <dbReference type="Proteomes" id="UP000532440"/>
    </source>
</evidence>
<reference evidence="2 3" key="1">
    <citation type="submission" date="2020-08" db="EMBL/GenBank/DDBJ databases">
        <title>Genomic Encyclopedia of Type Strains, Phase IV (KMG-IV): sequencing the most valuable type-strain genomes for metagenomic binning, comparative biology and taxonomic classification.</title>
        <authorList>
            <person name="Goeker M."/>
        </authorList>
    </citation>
    <scope>NUCLEOTIDE SEQUENCE [LARGE SCALE GENOMIC DNA]</scope>
    <source>
        <strain evidence="2 3">DSM 29781</strain>
    </source>
</reference>
<protein>
    <submittedName>
        <fullName evidence="2">Tripartite-type tricarboxylate transporter receptor subunit TctC</fullName>
    </submittedName>
</protein>
<dbReference type="SUPFAM" id="SSF53850">
    <property type="entry name" value="Periplasmic binding protein-like II"/>
    <property type="match status" value="1"/>
</dbReference>
<dbReference type="PANTHER" id="PTHR42928:SF5">
    <property type="entry name" value="BLR1237 PROTEIN"/>
    <property type="match status" value="1"/>
</dbReference>
<proteinExistence type="inferred from homology"/>
<evidence type="ECO:0000313" key="2">
    <source>
        <dbReference type="EMBL" id="MBB5272075.1"/>
    </source>
</evidence>
<evidence type="ECO:0000256" key="1">
    <source>
        <dbReference type="ARBA" id="ARBA00006987"/>
    </source>
</evidence>
<sequence length="333" mass="35337">MPSNARARLRAPAAGRRNLLRGLAASPLLAAPMGRQALAQPFPSRPVTLIVPFPPGGATDSLFRALAQVASKDLGQPIQVVNRPGASGTMSPAMMAKTDKADGYTLAVLPASLYRLPHLQASNWDPTRDFSYVIGLTAYTYGVSVRADARWKTLAEVFSEARAKPGQISYGTTGTGTSGHIAAERMAKAANVKLNFVPFKGAAEWSAALLGGHIDLAVDPGWGALAQAGRIRVLATATPERVLPSVPTLRELGHDVVTVSMLGIGGPAGMDPAVVKTLHDAFLKAAKDDAFQRILRSENMVTIHLNPAAFTRYAIDKYESDRLAVKELGLLLK</sequence>
<dbReference type="Pfam" id="PF03401">
    <property type="entry name" value="TctC"/>
    <property type="match status" value="1"/>
</dbReference>
<comment type="similarity">
    <text evidence="1">Belongs to the UPF0065 (bug) family.</text>
</comment>
<dbReference type="CDD" id="cd07012">
    <property type="entry name" value="PBP2_Bug_TTT"/>
    <property type="match status" value="1"/>
</dbReference>
<dbReference type="Gene3D" id="3.40.190.150">
    <property type="entry name" value="Bordetella uptake gene, domain 1"/>
    <property type="match status" value="1"/>
</dbReference>
<dbReference type="EMBL" id="JACHGB010000004">
    <property type="protein sequence ID" value="MBB5272075.1"/>
    <property type="molecule type" value="Genomic_DNA"/>
</dbReference>
<dbReference type="Gene3D" id="3.40.190.10">
    <property type="entry name" value="Periplasmic binding protein-like II"/>
    <property type="match status" value="1"/>
</dbReference>
<keyword evidence="3" id="KW-1185">Reference proteome</keyword>
<dbReference type="PANTHER" id="PTHR42928">
    <property type="entry name" value="TRICARBOXYLATE-BINDING PROTEIN"/>
    <property type="match status" value="1"/>
</dbReference>
<dbReference type="InterPro" id="IPR005064">
    <property type="entry name" value="BUG"/>
</dbReference>
<dbReference type="RefSeq" id="WP_183967123.1">
    <property type="nucleotide sequence ID" value="NZ_BAABEW010000002.1"/>
</dbReference>
<accession>A0A7W8HHF9</accession>
<comment type="caution">
    <text evidence="2">The sequence shown here is derived from an EMBL/GenBank/DDBJ whole genome shotgun (WGS) entry which is preliminary data.</text>
</comment>
<dbReference type="AlphaFoldDB" id="A0A7W8HHF9"/>